<dbReference type="Pfam" id="PF03450">
    <property type="entry name" value="CO_deh_flav_C"/>
    <property type="match status" value="1"/>
</dbReference>
<dbReference type="Gene3D" id="3.30.43.10">
    <property type="entry name" value="Uridine Diphospho-n-acetylenolpyruvylglucosamine Reductase, domain 2"/>
    <property type="match status" value="1"/>
</dbReference>
<dbReference type="SUPFAM" id="SSF56176">
    <property type="entry name" value="FAD-binding/transporter-associated domain-like"/>
    <property type="match status" value="1"/>
</dbReference>
<dbReference type="InterPro" id="IPR016166">
    <property type="entry name" value="FAD-bd_PCMH"/>
</dbReference>
<dbReference type="EMBL" id="BONW01000038">
    <property type="protein sequence ID" value="GIG91428.1"/>
    <property type="molecule type" value="Genomic_DNA"/>
</dbReference>
<accession>A0ABQ4E9M9</accession>
<reference evidence="3 4" key="1">
    <citation type="submission" date="2021-01" db="EMBL/GenBank/DDBJ databases">
        <title>Whole genome shotgun sequence of Plantactinospora endophytica NBRC 110450.</title>
        <authorList>
            <person name="Komaki H."/>
            <person name="Tamura T."/>
        </authorList>
    </citation>
    <scope>NUCLEOTIDE SEQUENCE [LARGE SCALE GENOMIC DNA]</scope>
    <source>
        <strain evidence="3 4">NBRC 110450</strain>
    </source>
</reference>
<dbReference type="Gene3D" id="3.30.390.50">
    <property type="entry name" value="CO dehydrogenase flavoprotein, C-terminal domain"/>
    <property type="match status" value="1"/>
</dbReference>
<evidence type="ECO:0000256" key="1">
    <source>
        <dbReference type="ARBA" id="ARBA00023002"/>
    </source>
</evidence>
<dbReference type="PANTHER" id="PTHR42659">
    <property type="entry name" value="XANTHINE DEHYDROGENASE SUBUNIT C-RELATED"/>
    <property type="match status" value="1"/>
</dbReference>
<dbReference type="RefSeq" id="WP_203869816.1">
    <property type="nucleotide sequence ID" value="NZ_BONW01000038.1"/>
</dbReference>
<evidence type="ECO:0000259" key="2">
    <source>
        <dbReference type="PROSITE" id="PS51387"/>
    </source>
</evidence>
<dbReference type="InterPro" id="IPR005107">
    <property type="entry name" value="CO_DH_flav_C"/>
</dbReference>
<keyword evidence="1" id="KW-0560">Oxidoreductase</keyword>
<dbReference type="InterPro" id="IPR051312">
    <property type="entry name" value="Diverse_Substr_Oxidored"/>
</dbReference>
<protein>
    <submittedName>
        <fullName evidence="3">FAD-binding molybdopterin dehydrogenase</fullName>
    </submittedName>
</protein>
<dbReference type="InterPro" id="IPR016169">
    <property type="entry name" value="FAD-bd_PCMH_sub2"/>
</dbReference>
<comment type="caution">
    <text evidence="3">The sequence shown here is derived from an EMBL/GenBank/DDBJ whole genome shotgun (WGS) entry which is preliminary data.</text>
</comment>
<gene>
    <name evidence="3" type="ORF">Pen02_63640</name>
</gene>
<dbReference type="PROSITE" id="PS51387">
    <property type="entry name" value="FAD_PCMH"/>
    <property type="match status" value="1"/>
</dbReference>
<organism evidence="3 4">
    <name type="scientific">Plantactinospora endophytica</name>
    <dbReference type="NCBI Taxonomy" id="673535"/>
    <lineage>
        <taxon>Bacteria</taxon>
        <taxon>Bacillati</taxon>
        <taxon>Actinomycetota</taxon>
        <taxon>Actinomycetes</taxon>
        <taxon>Micromonosporales</taxon>
        <taxon>Micromonosporaceae</taxon>
        <taxon>Plantactinospora</taxon>
    </lineage>
</organism>
<dbReference type="SUPFAM" id="SSF55447">
    <property type="entry name" value="CO dehydrogenase flavoprotein C-terminal domain-like"/>
    <property type="match status" value="1"/>
</dbReference>
<sequence>MNEIRYVRASTPAQAVALASAEPDTAFVAGGTELTNLMRDGVQVPGLVVDVNRVAERGIEWQPGRVRIGALARMAEVARDTGVRHRLPVVSTALLASASGQVRNMASIGGNLLQRTRCWYYRDTALPCNARVPGSGCPALAGENRWHAIFGGSESCIRVHPSDLAVALTALDATVLTQGPGGARRLPIETLHRLPGDAPHRETVLEHGELVVAVEVPATAMAARSRYRKVRDRASFEFALVSVAVALELRGRTVRDVRIALGGVAPRPWRAREAEDVLRGERLTDAAVAAAGAVAVRGAVPREHNAFKLDLVSRTLAGVLGELGGGR</sequence>
<evidence type="ECO:0000313" key="4">
    <source>
        <dbReference type="Proteomes" id="UP000646749"/>
    </source>
</evidence>
<dbReference type="SMART" id="SM01092">
    <property type="entry name" value="CO_deh_flav_C"/>
    <property type="match status" value="1"/>
</dbReference>
<dbReference type="InterPro" id="IPR036318">
    <property type="entry name" value="FAD-bd_PCMH-like_sf"/>
</dbReference>
<name>A0ABQ4E9M9_9ACTN</name>
<feature type="domain" description="FAD-binding PCMH-type" evidence="2">
    <location>
        <begin position="1"/>
        <end position="221"/>
    </location>
</feature>
<proteinExistence type="predicted"/>
<keyword evidence="4" id="KW-1185">Reference proteome</keyword>
<dbReference type="PANTHER" id="PTHR42659:SF1">
    <property type="entry name" value="OXIDOREDUCTASE"/>
    <property type="match status" value="1"/>
</dbReference>
<dbReference type="Proteomes" id="UP000646749">
    <property type="component" value="Unassembled WGS sequence"/>
</dbReference>
<evidence type="ECO:0000313" key="3">
    <source>
        <dbReference type="EMBL" id="GIG91428.1"/>
    </source>
</evidence>
<dbReference type="InterPro" id="IPR036683">
    <property type="entry name" value="CO_DH_flav_C_dom_sf"/>
</dbReference>
<dbReference type="Gene3D" id="3.30.465.10">
    <property type="match status" value="2"/>
</dbReference>
<dbReference type="Pfam" id="PF00941">
    <property type="entry name" value="FAD_binding_5"/>
    <property type="match status" value="1"/>
</dbReference>
<dbReference type="InterPro" id="IPR002346">
    <property type="entry name" value="Mopterin_DH_FAD-bd"/>
</dbReference>
<dbReference type="InterPro" id="IPR016167">
    <property type="entry name" value="FAD-bd_PCMH_sub1"/>
</dbReference>